<dbReference type="Proteomes" id="UP000254326">
    <property type="component" value="Unassembled WGS sequence"/>
</dbReference>
<keyword evidence="1" id="KW-1133">Transmembrane helix</keyword>
<feature type="transmembrane region" description="Helical" evidence="1">
    <location>
        <begin position="75"/>
        <end position="95"/>
    </location>
</feature>
<feature type="transmembrane region" description="Helical" evidence="1">
    <location>
        <begin position="101"/>
        <end position="119"/>
    </location>
</feature>
<gene>
    <name evidence="2" type="ORF">DN730_02450</name>
</gene>
<organism evidence="2 3">
    <name type="scientific">Marinomonas piezotolerans</name>
    <dbReference type="NCBI Taxonomy" id="2213058"/>
    <lineage>
        <taxon>Bacteria</taxon>
        <taxon>Pseudomonadati</taxon>
        <taxon>Pseudomonadota</taxon>
        <taxon>Gammaproteobacteria</taxon>
        <taxon>Oceanospirillales</taxon>
        <taxon>Oceanospirillaceae</taxon>
        <taxon>Marinomonas</taxon>
    </lineage>
</organism>
<feature type="transmembrane region" description="Helical" evidence="1">
    <location>
        <begin position="221"/>
        <end position="240"/>
    </location>
</feature>
<dbReference type="EMBL" id="QKRA01000001">
    <property type="protein sequence ID" value="RDL45930.1"/>
    <property type="molecule type" value="Genomic_DNA"/>
</dbReference>
<protein>
    <submittedName>
        <fullName evidence="2">Uncharacterized protein</fullName>
    </submittedName>
</protein>
<name>A0A370UDR9_9GAMM</name>
<evidence type="ECO:0000313" key="3">
    <source>
        <dbReference type="Proteomes" id="UP000254326"/>
    </source>
</evidence>
<evidence type="ECO:0000313" key="2">
    <source>
        <dbReference type="EMBL" id="RDL45930.1"/>
    </source>
</evidence>
<feature type="transmembrane region" description="Helical" evidence="1">
    <location>
        <begin position="166"/>
        <end position="183"/>
    </location>
</feature>
<feature type="transmembrane region" description="Helical" evidence="1">
    <location>
        <begin position="195"/>
        <end position="215"/>
    </location>
</feature>
<keyword evidence="3" id="KW-1185">Reference proteome</keyword>
<evidence type="ECO:0000256" key="1">
    <source>
        <dbReference type="SAM" id="Phobius"/>
    </source>
</evidence>
<dbReference type="RefSeq" id="WP_115466517.1">
    <property type="nucleotide sequence ID" value="NZ_QKRA01000001.1"/>
</dbReference>
<reference evidence="2 3" key="1">
    <citation type="submission" date="2018-06" db="EMBL/GenBank/DDBJ databases">
        <title>Marinomonas sp. YLB-05 draft genome sequence.</title>
        <authorList>
            <person name="Yu L."/>
            <person name="Tang X."/>
        </authorList>
    </citation>
    <scope>NUCLEOTIDE SEQUENCE [LARGE SCALE GENOMIC DNA]</scope>
    <source>
        <strain evidence="2 3">YLB-05</strain>
    </source>
</reference>
<accession>A0A370UDR9</accession>
<proteinExistence type="predicted"/>
<sequence>MMLTAIYVLLVFFCIGLLQKKLPLDPMLIAIPGVLIVPGSIDILLSVFISILPACVYLALWVIVCQKSTLQIELITRYAAGAGLGGFIGLQILSFQLSTTFFVSALCLLTLLSVVCQSLNISLQRIFTNRLALIFGVALGTAQVTCLSSGRALTGNPISTTQATSSVIWLVTMIGILVGWLALPQAGPLKWDWPILISSLVGLTVGLLVSLKIKVQEFESAILYWVVISMCVSAWLHFWITY</sequence>
<feature type="transmembrane region" description="Helical" evidence="1">
    <location>
        <begin position="43"/>
        <end position="63"/>
    </location>
</feature>
<comment type="caution">
    <text evidence="2">The sequence shown here is derived from an EMBL/GenBank/DDBJ whole genome shotgun (WGS) entry which is preliminary data.</text>
</comment>
<keyword evidence="1" id="KW-0812">Transmembrane</keyword>
<dbReference type="AlphaFoldDB" id="A0A370UDR9"/>
<keyword evidence="1" id="KW-0472">Membrane</keyword>